<keyword evidence="2" id="KW-1133">Transmembrane helix</keyword>
<evidence type="ECO:0000313" key="4">
    <source>
        <dbReference type="Proteomes" id="UP001500467"/>
    </source>
</evidence>
<evidence type="ECO:0000256" key="2">
    <source>
        <dbReference type="SAM" id="Phobius"/>
    </source>
</evidence>
<feature type="region of interest" description="Disordered" evidence="1">
    <location>
        <begin position="66"/>
        <end position="122"/>
    </location>
</feature>
<feature type="compositionally biased region" description="Gly residues" evidence="1">
    <location>
        <begin position="86"/>
        <end position="122"/>
    </location>
</feature>
<proteinExistence type="predicted"/>
<keyword evidence="4" id="KW-1185">Reference proteome</keyword>
<protein>
    <recommendedName>
        <fullName evidence="5">Secreted protein</fullName>
    </recommendedName>
</protein>
<reference evidence="4" key="1">
    <citation type="journal article" date="2019" name="Int. J. Syst. Evol. Microbiol.">
        <title>The Global Catalogue of Microorganisms (GCM) 10K type strain sequencing project: providing services to taxonomists for standard genome sequencing and annotation.</title>
        <authorList>
            <consortium name="The Broad Institute Genomics Platform"/>
            <consortium name="The Broad Institute Genome Sequencing Center for Infectious Disease"/>
            <person name="Wu L."/>
            <person name="Ma J."/>
        </authorList>
    </citation>
    <scope>NUCLEOTIDE SEQUENCE [LARGE SCALE GENOMIC DNA]</scope>
    <source>
        <strain evidence="4">JCM 13022</strain>
    </source>
</reference>
<organism evidence="3 4">
    <name type="scientific">Prauserella alba</name>
    <dbReference type="NCBI Taxonomy" id="176898"/>
    <lineage>
        <taxon>Bacteria</taxon>
        <taxon>Bacillati</taxon>
        <taxon>Actinomycetota</taxon>
        <taxon>Actinomycetes</taxon>
        <taxon>Pseudonocardiales</taxon>
        <taxon>Pseudonocardiaceae</taxon>
        <taxon>Prauserella</taxon>
    </lineage>
</organism>
<dbReference type="EMBL" id="BAAALM010000004">
    <property type="protein sequence ID" value="GAA1195151.1"/>
    <property type="molecule type" value="Genomic_DNA"/>
</dbReference>
<evidence type="ECO:0000256" key="1">
    <source>
        <dbReference type="SAM" id="MobiDB-lite"/>
    </source>
</evidence>
<feature type="region of interest" description="Disordered" evidence="1">
    <location>
        <begin position="1"/>
        <end position="30"/>
    </location>
</feature>
<dbReference type="RefSeq" id="WP_253859593.1">
    <property type="nucleotide sequence ID" value="NZ_BAAALM010000004.1"/>
</dbReference>
<feature type="compositionally biased region" description="Pro residues" evidence="1">
    <location>
        <begin position="1"/>
        <end position="18"/>
    </location>
</feature>
<accession>A0ABP4FQ24</accession>
<name>A0ABP4FQ24_9PSEU</name>
<dbReference type="Proteomes" id="UP001500467">
    <property type="component" value="Unassembled WGS sequence"/>
</dbReference>
<evidence type="ECO:0008006" key="5">
    <source>
        <dbReference type="Google" id="ProtNLM"/>
    </source>
</evidence>
<sequence length="226" mass="21495">MPPQGGGYPPPGQPPGFPQGPGGFDEQPKSKKTGLVVGIAAAVVLIGAVLVTGFWAPGFFVGDDSETSADGGNSGGSDSGTAGDANSGGDGGSSGDSGQDGGFGDSGDTGGTDSGGLDGGDTGGAQAAAAQYAAALSDLDVPGMKELACAGSTDVAPQGEAPDGLAIQASVAEVEETSVDQASAKLDMQVTSGEKSASMQADLTLENQGGWCVSDIEAGSGSGAGF</sequence>
<gene>
    <name evidence="3" type="ORF">GCM10009675_07530</name>
</gene>
<comment type="caution">
    <text evidence="3">The sequence shown here is derived from an EMBL/GenBank/DDBJ whole genome shotgun (WGS) entry which is preliminary data.</text>
</comment>
<feature type="transmembrane region" description="Helical" evidence="2">
    <location>
        <begin position="35"/>
        <end position="56"/>
    </location>
</feature>
<evidence type="ECO:0000313" key="3">
    <source>
        <dbReference type="EMBL" id="GAA1195151.1"/>
    </source>
</evidence>
<keyword evidence="2" id="KW-0472">Membrane</keyword>
<keyword evidence="2" id="KW-0812">Transmembrane</keyword>